<organism evidence="1 2">
    <name type="scientific">Candidatus Terraquivivens tikiterensis</name>
    <dbReference type="NCBI Taxonomy" id="1980982"/>
    <lineage>
        <taxon>Archaea</taxon>
        <taxon>Nitrososphaerota</taxon>
        <taxon>Candidatus Wolframiiraptoraceae</taxon>
        <taxon>Candidatus Terraquivivens</taxon>
    </lineage>
</organism>
<dbReference type="SUPFAM" id="SSF47598">
    <property type="entry name" value="Ribbon-helix-helix"/>
    <property type="match status" value="1"/>
</dbReference>
<sequence>MTRYITVKIPEEIGIQIDRILYKAGYSSRAEFVKDAIRRLLEKFSEQEAQQYGAQQPSENRM</sequence>
<name>A0A2R7Y1J1_9ARCH</name>
<protein>
    <submittedName>
        <fullName evidence="1">Uncharacterized protein</fullName>
    </submittedName>
</protein>
<dbReference type="GO" id="GO:0006355">
    <property type="term" value="P:regulation of DNA-templated transcription"/>
    <property type="evidence" value="ECO:0007669"/>
    <property type="project" value="InterPro"/>
</dbReference>
<dbReference type="Proteomes" id="UP000244066">
    <property type="component" value="Unassembled WGS sequence"/>
</dbReference>
<dbReference type="CDD" id="cd22231">
    <property type="entry name" value="RHH_NikR_HicB-like"/>
    <property type="match status" value="1"/>
</dbReference>
<comment type="caution">
    <text evidence="1">The sequence shown here is derived from an EMBL/GenBank/DDBJ whole genome shotgun (WGS) entry which is preliminary data.</text>
</comment>
<dbReference type="InterPro" id="IPR013321">
    <property type="entry name" value="Arc_rbn_hlx_hlx"/>
</dbReference>
<evidence type="ECO:0000313" key="1">
    <source>
        <dbReference type="EMBL" id="PUA31309.1"/>
    </source>
</evidence>
<reference evidence="1 2" key="1">
    <citation type="submission" date="2017-04" db="EMBL/GenBank/DDBJ databases">
        <title>Draft Aigarchaeota genome from a New Zealand hot spring.</title>
        <authorList>
            <person name="Reysenbach A.-L."/>
            <person name="Donaho J.A."/>
            <person name="Gerhart J."/>
            <person name="Kelley J.F."/>
            <person name="Kouba K."/>
            <person name="Podar M."/>
            <person name="Stott M."/>
        </authorList>
    </citation>
    <scope>NUCLEOTIDE SEQUENCE [LARGE SCALE GENOMIC DNA]</scope>
    <source>
        <strain evidence="1">NZ13_MG1</strain>
    </source>
</reference>
<accession>A0A2R7Y1J1</accession>
<dbReference type="EMBL" id="NDWU01000020">
    <property type="protein sequence ID" value="PUA31309.1"/>
    <property type="molecule type" value="Genomic_DNA"/>
</dbReference>
<evidence type="ECO:0000313" key="2">
    <source>
        <dbReference type="Proteomes" id="UP000244066"/>
    </source>
</evidence>
<dbReference type="AlphaFoldDB" id="A0A2R7Y1J1"/>
<dbReference type="InterPro" id="IPR010985">
    <property type="entry name" value="Ribbon_hlx_hlx"/>
</dbReference>
<proteinExistence type="predicted"/>
<dbReference type="Gene3D" id="1.10.1220.10">
    <property type="entry name" value="Met repressor-like"/>
    <property type="match status" value="1"/>
</dbReference>
<gene>
    <name evidence="1" type="ORF">B9J98_06870</name>
</gene>